<dbReference type="GO" id="GO:0003677">
    <property type="term" value="F:DNA binding"/>
    <property type="evidence" value="ECO:0007669"/>
    <property type="project" value="UniProtKB-KW"/>
</dbReference>
<gene>
    <name evidence="5" type="ORF">ET445_13790</name>
</gene>
<proteinExistence type="inferred from homology"/>
<dbReference type="CDD" id="cd17249">
    <property type="entry name" value="RMtype1_S_EcoR124I-TRD2-CR2_like"/>
    <property type="match status" value="1"/>
</dbReference>
<dbReference type="PANTHER" id="PTHR30408:SF12">
    <property type="entry name" value="TYPE I RESTRICTION ENZYME MJAVIII SPECIFICITY SUBUNIT"/>
    <property type="match status" value="1"/>
</dbReference>
<dbReference type="SUPFAM" id="SSF116734">
    <property type="entry name" value="DNA methylase specificity domain"/>
    <property type="match status" value="2"/>
</dbReference>
<accession>A0A4P6FGH2</accession>
<keyword evidence="3" id="KW-0238">DNA-binding</keyword>
<organism evidence="5 6">
    <name type="scientific">Agromyces protaetiae</name>
    <dbReference type="NCBI Taxonomy" id="2509455"/>
    <lineage>
        <taxon>Bacteria</taxon>
        <taxon>Bacillati</taxon>
        <taxon>Actinomycetota</taxon>
        <taxon>Actinomycetes</taxon>
        <taxon>Micrococcales</taxon>
        <taxon>Microbacteriaceae</taxon>
        <taxon>Agromyces</taxon>
    </lineage>
</organism>
<dbReference type="InterPro" id="IPR052021">
    <property type="entry name" value="Type-I_RS_S_subunit"/>
</dbReference>
<dbReference type="REBASE" id="297717">
    <property type="entry name" value="S.AspM8ORF13795P"/>
</dbReference>
<sequence>MFEGAGNKTTIPNLSRNRLAALHVPFPQLAEQQAIVAVLGAAREGVGIQERLVHGVESLHASALRDLFALGLRGEETKDSEIGPIPWSWQMKSIGELCQIWSGGTPRKAVPEFWGGDIPWVSGKDLKRPVLEDAVDHLSVEGVESGSRLAPEEAVLLLVRGMGLAKDLPVAAISRPMAFNQDVKALVVKDEFSELSGHFLRSAIYAGKSRLLSQIVSSAHGTMTLNLNDVENLQVALPTDAGELHEIDRTICAIETKVDVHRRKAAALNELYLRLLRGLMTGEVTSDQLAVPDETIGSAA</sequence>
<evidence type="ECO:0000313" key="5">
    <source>
        <dbReference type="EMBL" id="QAY75035.1"/>
    </source>
</evidence>
<dbReference type="InterPro" id="IPR044946">
    <property type="entry name" value="Restrct_endonuc_typeI_TRD_sf"/>
</dbReference>
<dbReference type="Gene3D" id="1.10.287.1120">
    <property type="entry name" value="Bipartite methylase S protein"/>
    <property type="match status" value="1"/>
</dbReference>
<keyword evidence="2" id="KW-0680">Restriction system</keyword>
<comment type="similarity">
    <text evidence="1">Belongs to the type-I restriction system S methylase family.</text>
</comment>
<feature type="domain" description="Type I restriction modification DNA specificity" evidence="4">
    <location>
        <begin position="88"/>
        <end position="268"/>
    </location>
</feature>
<evidence type="ECO:0000256" key="2">
    <source>
        <dbReference type="ARBA" id="ARBA00022747"/>
    </source>
</evidence>
<evidence type="ECO:0000259" key="4">
    <source>
        <dbReference type="Pfam" id="PF01420"/>
    </source>
</evidence>
<dbReference type="KEGG" id="agf:ET445_13790"/>
<protein>
    <submittedName>
        <fullName evidence="5">Restriction endonuclease subunit S</fullName>
    </submittedName>
</protein>
<evidence type="ECO:0000256" key="3">
    <source>
        <dbReference type="ARBA" id="ARBA00023125"/>
    </source>
</evidence>
<dbReference type="PANTHER" id="PTHR30408">
    <property type="entry name" value="TYPE-1 RESTRICTION ENZYME ECOKI SPECIFICITY PROTEIN"/>
    <property type="match status" value="1"/>
</dbReference>
<dbReference type="OrthoDB" id="3197085at2"/>
<dbReference type="GO" id="GO:0009307">
    <property type="term" value="P:DNA restriction-modification system"/>
    <property type="evidence" value="ECO:0007669"/>
    <property type="project" value="UniProtKB-KW"/>
</dbReference>
<evidence type="ECO:0000256" key="1">
    <source>
        <dbReference type="ARBA" id="ARBA00010923"/>
    </source>
</evidence>
<keyword evidence="6" id="KW-1185">Reference proteome</keyword>
<dbReference type="InterPro" id="IPR000055">
    <property type="entry name" value="Restrct_endonuc_typeI_TRD"/>
</dbReference>
<dbReference type="EMBL" id="CP035491">
    <property type="protein sequence ID" value="QAY75035.1"/>
    <property type="molecule type" value="Genomic_DNA"/>
</dbReference>
<dbReference type="Gene3D" id="3.90.220.20">
    <property type="entry name" value="DNA methylase specificity domains"/>
    <property type="match status" value="2"/>
</dbReference>
<keyword evidence="5" id="KW-0378">Hydrolase</keyword>
<dbReference type="Pfam" id="PF01420">
    <property type="entry name" value="Methylase_S"/>
    <property type="match status" value="1"/>
</dbReference>
<evidence type="ECO:0000313" key="6">
    <source>
        <dbReference type="Proteomes" id="UP000291259"/>
    </source>
</evidence>
<dbReference type="GO" id="GO:0004519">
    <property type="term" value="F:endonuclease activity"/>
    <property type="evidence" value="ECO:0007669"/>
    <property type="project" value="UniProtKB-KW"/>
</dbReference>
<dbReference type="AlphaFoldDB" id="A0A4P6FGH2"/>
<name>A0A4P6FGH2_9MICO</name>
<reference evidence="5 6" key="1">
    <citation type="submission" date="2019-01" db="EMBL/GenBank/DDBJ databases">
        <title>Genome sequencing of strain FW100M-8.</title>
        <authorList>
            <person name="Heo J."/>
            <person name="Kim S.-J."/>
            <person name="Kim J.-S."/>
            <person name="Hong S.-B."/>
            <person name="Kwon S.-W."/>
        </authorList>
    </citation>
    <scope>NUCLEOTIDE SEQUENCE [LARGE SCALE GENOMIC DNA]</scope>
    <source>
        <strain evidence="5 6">FW100M-8</strain>
    </source>
</reference>
<dbReference type="Proteomes" id="UP000291259">
    <property type="component" value="Chromosome"/>
</dbReference>
<keyword evidence="5" id="KW-0540">Nuclease</keyword>
<keyword evidence="5" id="KW-0255">Endonuclease</keyword>